<name>A0ABY0ERD6_CLOTA</name>
<evidence type="ECO:0000313" key="2">
    <source>
        <dbReference type="Proteomes" id="UP000290273"/>
    </source>
</evidence>
<reference evidence="1 2" key="1">
    <citation type="submission" date="2018-06" db="EMBL/GenBank/DDBJ databases">
        <title>Genome conservation of Clostridium tetani.</title>
        <authorList>
            <person name="Bruggemann H."/>
            <person name="Popoff M.R."/>
        </authorList>
    </citation>
    <scope>NUCLEOTIDE SEQUENCE [LARGE SCALE GENOMIC DNA]</scope>
    <source>
        <strain evidence="1 2">63.05</strain>
    </source>
</reference>
<dbReference type="EMBL" id="QMAU01000039">
    <property type="protein sequence ID" value="RXI54631.1"/>
    <property type="molecule type" value="Genomic_DNA"/>
</dbReference>
<proteinExistence type="predicted"/>
<gene>
    <name evidence="1" type="ORF">DP131_09680</name>
</gene>
<evidence type="ECO:0000313" key="1">
    <source>
        <dbReference type="EMBL" id="RXI54631.1"/>
    </source>
</evidence>
<protein>
    <submittedName>
        <fullName evidence="1">Uncharacterized protein</fullName>
    </submittedName>
</protein>
<accession>A0ABY0ERD6</accession>
<organism evidence="1 2">
    <name type="scientific">Clostridium tetani</name>
    <dbReference type="NCBI Taxonomy" id="1513"/>
    <lineage>
        <taxon>Bacteria</taxon>
        <taxon>Bacillati</taxon>
        <taxon>Bacillota</taxon>
        <taxon>Clostridia</taxon>
        <taxon>Eubacteriales</taxon>
        <taxon>Clostridiaceae</taxon>
        <taxon>Clostridium</taxon>
    </lineage>
</organism>
<comment type="caution">
    <text evidence="1">The sequence shown here is derived from an EMBL/GenBank/DDBJ whole genome shotgun (WGS) entry which is preliminary data.</text>
</comment>
<sequence>MKNEQLSFLTNTKEIITIKNSYGTTICYRCCCRKCKYSVEIYPFLTTEECKEIGKDGCFNCDECYYYGMDDENLSRNKVKFQCDKFEMSNYYKELEVKKRRKSFKII</sequence>
<dbReference type="RefSeq" id="WP_128993046.1">
    <property type="nucleotide sequence ID" value="NZ_AP026806.1"/>
</dbReference>
<dbReference type="Proteomes" id="UP000290273">
    <property type="component" value="Unassembled WGS sequence"/>
</dbReference>